<dbReference type="EMBL" id="CAJVCH010011759">
    <property type="protein sequence ID" value="CAG7671640.1"/>
    <property type="molecule type" value="Genomic_DNA"/>
</dbReference>
<evidence type="ECO:0000259" key="7">
    <source>
        <dbReference type="SMART" id="SM00702"/>
    </source>
</evidence>
<dbReference type="PANTHER" id="PTHR10869:SF244">
    <property type="entry name" value="PROLYL 4-HYDROXYLASE SUBUNIT ALPHA-2"/>
    <property type="match status" value="1"/>
</dbReference>
<proteinExistence type="predicted"/>
<keyword evidence="3" id="KW-0847">Vitamin C</keyword>
<protein>
    <recommendedName>
        <fullName evidence="7">Prolyl 4-hydroxylase alpha subunit domain-containing protein</fullName>
    </recommendedName>
</protein>
<dbReference type="Proteomes" id="UP000708208">
    <property type="component" value="Unassembled WGS sequence"/>
</dbReference>
<dbReference type="SMART" id="SM00702">
    <property type="entry name" value="P4Hc"/>
    <property type="match status" value="1"/>
</dbReference>
<dbReference type="GO" id="GO:0004656">
    <property type="term" value="F:procollagen-proline 4-dioxygenase activity"/>
    <property type="evidence" value="ECO:0007669"/>
    <property type="project" value="TreeGrafter"/>
</dbReference>
<feature type="domain" description="Prolyl 4-hydroxylase alpha subunit" evidence="7">
    <location>
        <begin position="154"/>
        <end position="320"/>
    </location>
</feature>
<evidence type="ECO:0000256" key="2">
    <source>
        <dbReference type="ARBA" id="ARBA00022723"/>
    </source>
</evidence>
<evidence type="ECO:0000256" key="3">
    <source>
        <dbReference type="ARBA" id="ARBA00022896"/>
    </source>
</evidence>
<comment type="cofactor">
    <cofactor evidence="1">
        <name>L-ascorbate</name>
        <dbReference type="ChEBI" id="CHEBI:38290"/>
    </cofactor>
</comment>
<keyword evidence="5" id="KW-0560">Oxidoreductase</keyword>
<evidence type="ECO:0000313" key="8">
    <source>
        <dbReference type="EMBL" id="CAG7671640.1"/>
    </source>
</evidence>
<evidence type="ECO:0000256" key="5">
    <source>
        <dbReference type="ARBA" id="ARBA00023002"/>
    </source>
</evidence>
<keyword evidence="6" id="KW-0408">Iron</keyword>
<accession>A0A8J2NRS7</accession>
<dbReference type="GO" id="GO:0005783">
    <property type="term" value="C:endoplasmic reticulum"/>
    <property type="evidence" value="ECO:0007669"/>
    <property type="project" value="TreeGrafter"/>
</dbReference>
<name>A0A8J2NRS7_9HEXA</name>
<sequence length="347" mass="40617">YLADQILNPDSEIKRLVEIYLLDFYETSGFADFKHVLSTSNVIVSQNPICGYRLIRRVKFFLSHLVSRIVFFRTFGELARKIFFFFWENGWPSGNDQIEATNGIFKILEAHDFDVDQFANVEKVAEDRKTSVPFLKFWLRKSINKHNLDFDEETMMDFGDAWFDRKIQDFSGDGRRARKLRTLHRETLKRTRKLTGEYIDYWAICTGENFQTESEKTSMTAWSTEAEARGISRRIERIVGMHVVGESLAESLQVASYTFAGYFDPHNDEEGDGPYRSLRIATFMFYLNDVKADGETDQSTLHGSCQVLLGEKWVATKWILLNVFNHLVHHTTRFRQRYAENYAKYLC</sequence>
<evidence type="ECO:0000256" key="1">
    <source>
        <dbReference type="ARBA" id="ARBA00001961"/>
    </source>
</evidence>
<evidence type="ECO:0000256" key="6">
    <source>
        <dbReference type="ARBA" id="ARBA00023004"/>
    </source>
</evidence>
<dbReference type="GO" id="GO:0031418">
    <property type="term" value="F:L-ascorbic acid binding"/>
    <property type="evidence" value="ECO:0007669"/>
    <property type="project" value="UniProtKB-KW"/>
</dbReference>
<dbReference type="GO" id="GO:0005506">
    <property type="term" value="F:iron ion binding"/>
    <property type="evidence" value="ECO:0007669"/>
    <property type="project" value="InterPro"/>
</dbReference>
<keyword evidence="4" id="KW-0223">Dioxygenase</keyword>
<dbReference type="InterPro" id="IPR006620">
    <property type="entry name" value="Pro_4_hyd_alph"/>
</dbReference>
<keyword evidence="2" id="KW-0479">Metal-binding</keyword>
<dbReference type="OrthoDB" id="420380at2759"/>
<dbReference type="AlphaFoldDB" id="A0A8J2NRS7"/>
<dbReference type="InterPro" id="IPR045054">
    <property type="entry name" value="P4HA-like"/>
</dbReference>
<dbReference type="PANTHER" id="PTHR10869">
    <property type="entry name" value="PROLYL 4-HYDROXYLASE ALPHA SUBUNIT"/>
    <property type="match status" value="1"/>
</dbReference>
<reference evidence="8" key="1">
    <citation type="submission" date="2021-06" db="EMBL/GenBank/DDBJ databases">
        <authorList>
            <person name="Hodson N. C."/>
            <person name="Mongue J. A."/>
            <person name="Jaron S. K."/>
        </authorList>
    </citation>
    <scope>NUCLEOTIDE SEQUENCE</scope>
</reference>
<organism evidence="8 9">
    <name type="scientific">Allacma fusca</name>
    <dbReference type="NCBI Taxonomy" id="39272"/>
    <lineage>
        <taxon>Eukaryota</taxon>
        <taxon>Metazoa</taxon>
        <taxon>Ecdysozoa</taxon>
        <taxon>Arthropoda</taxon>
        <taxon>Hexapoda</taxon>
        <taxon>Collembola</taxon>
        <taxon>Symphypleona</taxon>
        <taxon>Sminthuridae</taxon>
        <taxon>Allacma</taxon>
    </lineage>
</organism>
<gene>
    <name evidence="8" type="ORF">AFUS01_LOCUS2082</name>
</gene>
<evidence type="ECO:0000256" key="4">
    <source>
        <dbReference type="ARBA" id="ARBA00022964"/>
    </source>
</evidence>
<feature type="non-terminal residue" evidence="8">
    <location>
        <position position="1"/>
    </location>
</feature>
<comment type="caution">
    <text evidence="8">The sequence shown here is derived from an EMBL/GenBank/DDBJ whole genome shotgun (WGS) entry which is preliminary data.</text>
</comment>
<evidence type="ECO:0000313" key="9">
    <source>
        <dbReference type="Proteomes" id="UP000708208"/>
    </source>
</evidence>
<keyword evidence="9" id="KW-1185">Reference proteome</keyword>